<keyword evidence="3" id="KW-1185">Reference proteome</keyword>
<protein>
    <submittedName>
        <fullName evidence="2">Uncharacterized protein</fullName>
    </submittedName>
</protein>
<sequence>MTPADRVIADAVAAVIAARIAAALLRYGLPTTETAETADTEARQAVRDLRRDGWHITALPITHHPEAPR</sequence>
<dbReference type="EMBL" id="AP018365">
    <property type="protein sequence ID" value="BBB00597.1"/>
    <property type="molecule type" value="Genomic_DNA"/>
</dbReference>
<evidence type="ECO:0000313" key="2">
    <source>
        <dbReference type="EMBL" id="BBB00650.1"/>
    </source>
</evidence>
<accession>A0A7U3UXQ7</accession>
<evidence type="ECO:0000313" key="3">
    <source>
        <dbReference type="Proteomes" id="UP000595703"/>
    </source>
</evidence>
<dbReference type="KEGG" id="arev:RVR_7732"/>
<reference evidence="2 3" key="1">
    <citation type="journal article" date="2010" name="J. Bacteriol.">
        <title>Biochemical characterization of a novel indole prenyltransferase from Streptomyces sp. SN-593.</title>
        <authorList>
            <person name="Takahashi S."/>
            <person name="Takagi H."/>
            <person name="Toyoda A."/>
            <person name="Uramoto M."/>
            <person name="Nogawa T."/>
            <person name="Ueki M."/>
            <person name="Sakaki Y."/>
            <person name="Osada H."/>
        </authorList>
    </citation>
    <scope>NUCLEOTIDE SEQUENCE [LARGE SCALE GENOMIC DNA]</scope>
    <source>
        <strain evidence="2 3">SN-593</strain>
    </source>
</reference>
<gene>
    <name evidence="2" type="ORF">RVR_10596</name>
    <name evidence="1" type="ORF">RVR_7732</name>
</gene>
<dbReference type="KEGG" id="arev:RVR_10596"/>
<dbReference type="RefSeq" id="WP_202236578.1">
    <property type="nucleotide sequence ID" value="NZ_AP018365.1"/>
</dbReference>
<reference evidence="2 3" key="2">
    <citation type="journal article" date="2011" name="J. Antibiot.">
        <title>Furaquinocins I and J: novel polyketide isoprenoid hybrid compounds from Streptomyces reveromyceticus SN-593.</title>
        <authorList>
            <person name="Panthee S."/>
            <person name="Takahashi S."/>
            <person name="Takagi H."/>
            <person name="Nogawa T."/>
            <person name="Oowada E."/>
            <person name="Uramoto M."/>
            <person name="Osada H."/>
        </authorList>
    </citation>
    <scope>NUCLEOTIDE SEQUENCE [LARGE SCALE GENOMIC DNA]</scope>
    <source>
        <strain evidence="2 3">SN-593</strain>
    </source>
</reference>
<dbReference type="Proteomes" id="UP000595703">
    <property type="component" value="Chromosome"/>
</dbReference>
<reference evidence="2 3" key="4">
    <citation type="journal article" date="2020" name="Sci. Rep.">
        <title>beta-carboline chemical signals induce reveromycin production through a LuxR family regulator in Streptomyces sp. SN-593.</title>
        <authorList>
            <person name="Panthee S."/>
            <person name="Kito N."/>
            <person name="Hayashi T."/>
            <person name="Shimizu T."/>
            <person name="Ishikawa J."/>
            <person name="Hamamoto H."/>
            <person name="Osada H."/>
            <person name="Takahashi S."/>
        </authorList>
    </citation>
    <scope>NUCLEOTIDE SEQUENCE [LARGE SCALE GENOMIC DNA]</scope>
    <source>
        <strain evidence="2 3">SN-593</strain>
    </source>
</reference>
<reference evidence="2 3" key="3">
    <citation type="journal article" date="2011" name="Nat. Chem. Biol.">
        <title>Reveromycin A biosynthesis uses RevG and RevJ for stereospecific spiroacetal formation.</title>
        <authorList>
            <person name="Takahashi S."/>
            <person name="Toyoda A."/>
            <person name="Sekiyama Y."/>
            <person name="Takagi H."/>
            <person name="Nogawa T."/>
            <person name="Uramoto M."/>
            <person name="Suzuki R."/>
            <person name="Koshino H."/>
            <person name="Kumano T."/>
            <person name="Panthee S."/>
            <person name="Dairi T."/>
            <person name="Ishikawa J."/>
            <person name="Ikeda H."/>
            <person name="Sakaki Y."/>
            <person name="Osada H."/>
        </authorList>
    </citation>
    <scope>NUCLEOTIDE SEQUENCE [LARGE SCALE GENOMIC DNA]</scope>
    <source>
        <strain evidence="2 3">SN-593</strain>
    </source>
</reference>
<proteinExistence type="predicted"/>
<name>A0A7U3UXQ7_9ACTN</name>
<dbReference type="AlphaFoldDB" id="A0A7U3UXQ7"/>
<evidence type="ECO:0000313" key="1">
    <source>
        <dbReference type="EMBL" id="BBB00597.1"/>
    </source>
</evidence>
<organism evidence="2 3">
    <name type="scientific">Actinacidiphila reveromycinica</name>
    <dbReference type="NCBI Taxonomy" id="659352"/>
    <lineage>
        <taxon>Bacteria</taxon>
        <taxon>Bacillati</taxon>
        <taxon>Actinomycetota</taxon>
        <taxon>Actinomycetes</taxon>
        <taxon>Kitasatosporales</taxon>
        <taxon>Streptomycetaceae</taxon>
        <taxon>Actinacidiphila</taxon>
    </lineage>
</organism>
<dbReference type="EMBL" id="AP018365">
    <property type="protein sequence ID" value="BBB00650.1"/>
    <property type="molecule type" value="Genomic_DNA"/>
</dbReference>